<evidence type="ECO:0000313" key="11">
    <source>
        <dbReference type="Proteomes" id="UP000199031"/>
    </source>
</evidence>
<dbReference type="OrthoDB" id="1522504at2"/>
<organism evidence="10 11">
    <name type="scientific">Parafilimonas terrae</name>
    <dbReference type="NCBI Taxonomy" id="1465490"/>
    <lineage>
        <taxon>Bacteria</taxon>
        <taxon>Pseudomonadati</taxon>
        <taxon>Bacteroidota</taxon>
        <taxon>Chitinophagia</taxon>
        <taxon>Chitinophagales</taxon>
        <taxon>Chitinophagaceae</taxon>
        <taxon>Parafilimonas</taxon>
    </lineage>
</organism>
<proteinExistence type="predicted"/>
<evidence type="ECO:0000313" key="10">
    <source>
        <dbReference type="EMBL" id="SFQ25203.1"/>
    </source>
</evidence>
<dbReference type="Gene3D" id="6.10.340.10">
    <property type="match status" value="1"/>
</dbReference>
<dbReference type="InterPro" id="IPR050428">
    <property type="entry name" value="TCS_sensor_his_kinase"/>
</dbReference>
<dbReference type="GO" id="GO:0000155">
    <property type="term" value="F:phosphorelay sensor kinase activity"/>
    <property type="evidence" value="ECO:0007669"/>
    <property type="project" value="InterPro"/>
</dbReference>
<dbReference type="Pfam" id="PF02518">
    <property type="entry name" value="HATPase_c"/>
    <property type="match status" value="1"/>
</dbReference>
<dbReference type="SUPFAM" id="SSF47384">
    <property type="entry name" value="Homodimeric domain of signal transducing histidine kinase"/>
    <property type="match status" value="1"/>
</dbReference>
<dbReference type="InterPro" id="IPR036097">
    <property type="entry name" value="HisK_dim/P_sf"/>
</dbReference>
<dbReference type="SUPFAM" id="SSF55874">
    <property type="entry name" value="ATPase domain of HSP90 chaperone/DNA topoisomerase II/histidine kinase"/>
    <property type="match status" value="1"/>
</dbReference>
<dbReference type="SMART" id="SM00387">
    <property type="entry name" value="HATPase_c"/>
    <property type="match status" value="1"/>
</dbReference>
<dbReference type="EC" id="2.7.13.3" evidence="2"/>
<dbReference type="Pfam" id="PF00512">
    <property type="entry name" value="HisKA"/>
    <property type="match status" value="1"/>
</dbReference>
<feature type="transmembrane region" description="Helical" evidence="8">
    <location>
        <begin position="7"/>
        <end position="27"/>
    </location>
</feature>
<dbReference type="RefSeq" id="WP_090659034.1">
    <property type="nucleotide sequence ID" value="NZ_FOXQ01000007.1"/>
</dbReference>
<comment type="catalytic activity">
    <reaction evidence="1">
        <text>ATP + protein L-histidine = ADP + protein N-phospho-L-histidine.</text>
        <dbReference type="EC" id="2.7.13.3"/>
    </reaction>
</comment>
<evidence type="ECO:0000256" key="6">
    <source>
        <dbReference type="ARBA" id="ARBA00022777"/>
    </source>
</evidence>
<dbReference type="EMBL" id="FOXQ01000007">
    <property type="protein sequence ID" value="SFQ25203.1"/>
    <property type="molecule type" value="Genomic_DNA"/>
</dbReference>
<keyword evidence="3" id="KW-0597">Phosphoprotein</keyword>
<gene>
    <name evidence="10" type="ORF">SAMN05444277_107109</name>
</gene>
<dbReference type="CDD" id="cd00082">
    <property type="entry name" value="HisKA"/>
    <property type="match status" value="1"/>
</dbReference>
<reference evidence="10 11" key="1">
    <citation type="submission" date="2016-10" db="EMBL/GenBank/DDBJ databases">
        <authorList>
            <person name="de Groot N.N."/>
        </authorList>
    </citation>
    <scope>NUCLEOTIDE SEQUENCE [LARGE SCALE GENOMIC DNA]</scope>
    <source>
        <strain evidence="10 11">DSM 28286</strain>
    </source>
</reference>
<dbReference type="Proteomes" id="UP000199031">
    <property type="component" value="Unassembled WGS sequence"/>
</dbReference>
<dbReference type="Gene3D" id="3.30.565.10">
    <property type="entry name" value="Histidine kinase-like ATPase, C-terminal domain"/>
    <property type="match status" value="1"/>
</dbReference>
<dbReference type="STRING" id="1465490.SAMN05444277_107109"/>
<accession>A0A1I5WZM6</accession>
<evidence type="ECO:0000259" key="9">
    <source>
        <dbReference type="PROSITE" id="PS50109"/>
    </source>
</evidence>
<protein>
    <recommendedName>
        <fullName evidence="2">histidine kinase</fullName>
        <ecNumber evidence="2">2.7.13.3</ecNumber>
    </recommendedName>
</protein>
<dbReference type="InterPro" id="IPR003594">
    <property type="entry name" value="HATPase_dom"/>
</dbReference>
<dbReference type="PANTHER" id="PTHR45436:SF5">
    <property type="entry name" value="SENSOR HISTIDINE KINASE TRCS"/>
    <property type="match status" value="1"/>
</dbReference>
<dbReference type="InterPro" id="IPR003661">
    <property type="entry name" value="HisK_dim/P_dom"/>
</dbReference>
<keyword evidence="11" id="KW-1185">Reference proteome</keyword>
<dbReference type="PANTHER" id="PTHR45436">
    <property type="entry name" value="SENSOR HISTIDINE KINASE YKOH"/>
    <property type="match status" value="1"/>
</dbReference>
<keyword evidence="5 8" id="KW-0812">Transmembrane</keyword>
<dbReference type="InterPro" id="IPR005467">
    <property type="entry name" value="His_kinase_dom"/>
</dbReference>
<evidence type="ECO:0000256" key="3">
    <source>
        <dbReference type="ARBA" id="ARBA00022553"/>
    </source>
</evidence>
<dbReference type="SMART" id="SM00388">
    <property type="entry name" value="HisKA"/>
    <property type="match status" value="1"/>
</dbReference>
<keyword evidence="8" id="KW-0472">Membrane</keyword>
<feature type="transmembrane region" description="Helical" evidence="8">
    <location>
        <begin position="132"/>
        <end position="151"/>
    </location>
</feature>
<evidence type="ECO:0000256" key="5">
    <source>
        <dbReference type="ARBA" id="ARBA00022692"/>
    </source>
</evidence>
<keyword evidence="7 8" id="KW-1133">Transmembrane helix</keyword>
<evidence type="ECO:0000256" key="7">
    <source>
        <dbReference type="ARBA" id="ARBA00022989"/>
    </source>
</evidence>
<evidence type="ECO:0000256" key="4">
    <source>
        <dbReference type="ARBA" id="ARBA00022679"/>
    </source>
</evidence>
<dbReference type="PROSITE" id="PS50109">
    <property type="entry name" value="HIS_KIN"/>
    <property type="match status" value="1"/>
</dbReference>
<evidence type="ECO:0000256" key="8">
    <source>
        <dbReference type="SAM" id="Phobius"/>
    </source>
</evidence>
<dbReference type="GO" id="GO:0005886">
    <property type="term" value="C:plasma membrane"/>
    <property type="evidence" value="ECO:0007669"/>
    <property type="project" value="TreeGrafter"/>
</dbReference>
<sequence length="421" mass="47865">MRLLTKTTLYFLSAMTMLLLLAGFYLFNQFSKELSNKSDKELLQEEAAWIQYLQTEVAAGVTFILRTPDISIYPVDTPPNNYAAITDVKSNLAAVPYRQLSQVVSIYGISYQVIIKKSQEQKAALIANTTKIILLVFAGLFIATIFFNWIISKKLWKPFYRSLHTIRRTDLQRIQETHFEKTYTKEFNELNAALNAMTEKIYNDFINMKEFTENAAHEMQTPLSVAQSKLELLLQNENLSQEDIRLILEATTSLTRLSKLNQGLLLLARIENYQYKTTAALSLNEVTKKYLGLLAELINDKQLTVTTNFEGEFVMQLHPLLADSLVSNLLGNAVKYNYTGGRIEIAITANSYCISNTSLHEAIPQEKLFRRFMTQDKTDANSNGLGLAIVKKIADTHSLLINYRAANGFVYFDIKRKPVSS</sequence>
<evidence type="ECO:0000256" key="1">
    <source>
        <dbReference type="ARBA" id="ARBA00000085"/>
    </source>
</evidence>
<dbReference type="AlphaFoldDB" id="A0A1I5WZM6"/>
<keyword evidence="4" id="KW-0808">Transferase</keyword>
<evidence type="ECO:0000256" key="2">
    <source>
        <dbReference type="ARBA" id="ARBA00012438"/>
    </source>
</evidence>
<name>A0A1I5WZM6_9BACT</name>
<dbReference type="InterPro" id="IPR036890">
    <property type="entry name" value="HATPase_C_sf"/>
</dbReference>
<dbReference type="Gene3D" id="1.10.287.130">
    <property type="match status" value="1"/>
</dbReference>
<keyword evidence="6 10" id="KW-0418">Kinase</keyword>
<feature type="domain" description="Histidine kinase" evidence="9">
    <location>
        <begin position="214"/>
        <end position="421"/>
    </location>
</feature>